<sequence length="657" mass="72913">MDGDDPLVQALPPATDYLTYLTLLEYQLTPQRLPLLHRLLQDEKLTTNIGWDLVKLLLPMLPASTECLQDVSRLGNPREVILRVCEALEKLQPEDNDDDEDEEEEANEAGKPLPKHILQFNCLLSMLSTLHTRLQAKRPSQFIATSLKAALEAYETMTCDETTLALLEFFRDLSPNKRPAPPPRAPSESSVLRVLEASAPDPEAEVQSPSLAKDNETQLVGKLIQFGLLEMLKLYLLSFSSPIDPGMAWTVRMQEKLHPNLRLPAQSQTDAYASIKELRERDMIMGKIVALSRDVGIDSNDLLSIISRSPANQALQLDFDELPETVDQIHLERHGSLLLFAARAAGAVLFASSAHPTPSLPVFPDLAKIFTHFLGSSDNLEEVAFGQPHALLDSLLALTVHATQSPIAAPSSDAEFKDFVITLTACTARQTHGIVRQIPASVVHSHPSPTTRFKVIRHILENDRLLSVRDSSISWLKDEIIGTKPSDSPEDVFHDHLWFWSIFPLLLRPVDVDASSKNLVVSWTRLTQTEGPSLHSALNLYFLILSSNDLRDRLHLEKTVKYFRSKVLGPLRQLFRAFEGDLAAKGGDGLIEAAVGEEMCQAGIARSVGLIGLTLDQIEEVINEHFGTDDADLKEYSSEEDSLVAEIREKTEGLGLN</sequence>
<dbReference type="STRING" id="1316194.A0A1Q5ULG4"/>
<dbReference type="EMBL" id="MNBE01000130">
    <property type="protein sequence ID" value="OKP13336.1"/>
    <property type="molecule type" value="Genomic_DNA"/>
</dbReference>
<protein>
    <recommendedName>
        <fullName evidence="4">YAP1-binding protein 2</fullName>
    </recommendedName>
</protein>
<evidence type="ECO:0000313" key="2">
    <source>
        <dbReference type="EMBL" id="OKP13336.1"/>
    </source>
</evidence>
<feature type="region of interest" description="Disordered" evidence="1">
    <location>
        <begin position="91"/>
        <end position="111"/>
    </location>
</feature>
<name>A0A1Q5ULG4_9EURO</name>
<dbReference type="InterPro" id="IPR013877">
    <property type="entry name" value="YAP-bd/ALF4/Glomulin"/>
</dbReference>
<evidence type="ECO:0000256" key="1">
    <source>
        <dbReference type="SAM" id="MobiDB-lite"/>
    </source>
</evidence>
<keyword evidence="3" id="KW-1185">Reference proteome</keyword>
<dbReference type="PANTHER" id="PTHR28020">
    <property type="entry name" value="YAP1-BINDING PROTEIN 1-RELATED"/>
    <property type="match status" value="1"/>
</dbReference>
<dbReference type="Pfam" id="PF08568">
    <property type="entry name" value="Kinetochor_Ybp2"/>
    <property type="match status" value="1"/>
</dbReference>
<comment type="caution">
    <text evidence="2">The sequence shown here is derived from an EMBL/GenBank/DDBJ whole genome shotgun (WGS) entry which is preliminary data.</text>
</comment>
<feature type="compositionally biased region" description="Acidic residues" evidence="1">
    <location>
        <begin position="94"/>
        <end position="107"/>
    </location>
</feature>
<dbReference type="InterPro" id="IPR040347">
    <property type="entry name" value="YBP1/2"/>
</dbReference>
<proteinExistence type="predicted"/>
<dbReference type="OrthoDB" id="5396786at2759"/>
<dbReference type="GO" id="GO:0005737">
    <property type="term" value="C:cytoplasm"/>
    <property type="evidence" value="ECO:0007669"/>
    <property type="project" value="TreeGrafter"/>
</dbReference>
<organism evidence="2 3">
    <name type="scientific">Penicillium subrubescens</name>
    <dbReference type="NCBI Taxonomy" id="1316194"/>
    <lineage>
        <taxon>Eukaryota</taxon>
        <taxon>Fungi</taxon>
        <taxon>Dikarya</taxon>
        <taxon>Ascomycota</taxon>
        <taxon>Pezizomycotina</taxon>
        <taxon>Eurotiomycetes</taxon>
        <taxon>Eurotiomycetidae</taxon>
        <taxon>Eurotiales</taxon>
        <taxon>Aspergillaceae</taxon>
        <taxon>Penicillium</taxon>
    </lineage>
</organism>
<gene>
    <name evidence="2" type="ORF">PENSUB_938</name>
</gene>
<dbReference type="GO" id="GO:0034599">
    <property type="term" value="P:cellular response to oxidative stress"/>
    <property type="evidence" value="ECO:0007669"/>
    <property type="project" value="InterPro"/>
</dbReference>
<evidence type="ECO:0000313" key="3">
    <source>
        <dbReference type="Proteomes" id="UP000186955"/>
    </source>
</evidence>
<accession>A0A1Q5ULG4</accession>
<evidence type="ECO:0008006" key="4">
    <source>
        <dbReference type="Google" id="ProtNLM"/>
    </source>
</evidence>
<reference evidence="2 3" key="1">
    <citation type="submission" date="2016-10" db="EMBL/GenBank/DDBJ databases">
        <title>Genome sequence of the ascomycete fungus Penicillium subrubescens.</title>
        <authorList>
            <person name="De Vries R.P."/>
            <person name="Peng M."/>
            <person name="Dilokpimol A."/>
            <person name="Hilden K."/>
            <person name="Makela M.R."/>
            <person name="Grigoriev I."/>
            <person name="Riley R."/>
            <person name="Granchi Z."/>
        </authorList>
    </citation>
    <scope>NUCLEOTIDE SEQUENCE [LARGE SCALE GENOMIC DNA]</scope>
    <source>
        <strain evidence="2 3">CBS 132785</strain>
    </source>
</reference>
<dbReference type="AlphaFoldDB" id="A0A1Q5ULG4"/>
<dbReference type="Proteomes" id="UP000186955">
    <property type="component" value="Unassembled WGS sequence"/>
</dbReference>
<dbReference type="PANTHER" id="PTHR28020:SF1">
    <property type="entry name" value="YAP1-BINDING PROTEIN 1-RELATED"/>
    <property type="match status" value="1"/>
</dbReference>